<dbReference type="InterPro" id="IPR050697">
    <property type="entry name" value="Adenylyl/Guanylyl_Cyclase_3/4"/>
</dbReference>
<keyword evidence="1" id="KW-0472">Membrane</keyword>
<feature type="transmembrane region" description="Helical" evidence="1">
    <location>
        <begin position="288"/>
        <end position="309"/>
    </location>
</feature>
<feature type="transmembrane region" description="Helical" evidence="1">
    <location>
        <begin position="192"/>
        <end position="213"/>
    </location>
</feature>
<organism evidence="3">
    <name type="scientific">marine metagenome</name>
    <dbReference type="NCBI Taxonomy" id="408172"/>
    <lineage>
        <taxon>unclassified sequences</taxon>
        <taxon>metagenomes</taxon>
        <taxon>ecological metagenomes</taxon>
    </lineage>
</organism>
<dbReference type="Gene3D" id="3.30.70.1230">
    <property type="entry name" value="Nucleotide cyclase"/>
    <property type="match status" value="1"/>
</dbReference>
<dbReference type="CDD" id="cd07302">
    <property type="entry name" value="CHD"/>
    <property type="match status" value="1"/>
</dbReference>
<dbReference type="InterPro" id="IPR029787">
    <property type="entry name" value="Nucleotide_cyclase"/>
</dbReference>
<keyword evidence="1" id="KW-1133">Transmembrane helix</keyword>
<feature type="non-terminal residue" evidence="3">
    <location>
        <position position="549"/>
    </location>
</feature>
<dbReference type="GO" id="GO:0035556">
    <property type="term" value="P:intracellular signal transduction"/>
    <property type="evidence" value="ECO:0007669"/>
    <property type="project" value="InterPro"/>
</dbReference>
<protein>
    <recommendedName>
        <fullName evidence="2">Guanylate cyclase domain-containing protein</fullName>
    </recommendedName>
</protein>
<sequence length="549" mass="63980">MGTNLKFSLFKKYLFLILTLMFFVSSKNTFAQEPFLLDTAMLETIPPNHLTFLEGLDHDVPFEVLENAEWTEKLVNAQSMVDGYWVKFIVRNNLKSNIIGLNHNWNLEKKLYVKNSLGLKEFPYWKHRKNDFWGEGRIGAQYRIIMPKNEDTIIYDFFRSKPFDRYMAKVNGLDRMTIGLWEDVRMRELFRFASNIGFMSVALFFGLYYFFIYLVSKGDYIWLSLTLFQAAALTFFTQSNAMYIGITRWIAGSEMVLVFNSVLFLLLLQLFRKMLQLKDRYPRIDKLYLIGIVLYVFVAFLNFFTSLNWPHEEQLNLIKYPPDHLGPGIIKLHFIVIPIAVLLILSILISIISWRKGDSSAGYLCLSYLLPFLALPIGLICFMIFGGFNWKLMLITSTAAGFLFLSMFVTFGFSIAQRINDLKKFALEQQMRLTEAYQRFVPKQLLTNLNKESILDVNLGDQVQKEMSILFSDIRSFTTLSESMSPEENFKFVNTYLSKMGPIVRDNHGYIDKYIGDSIMALFDRSPEDAVETSVKMLDALREYNEERI</sequence>
<dbReference type="PANTHER" id="PTHR43081:SF1">
    <property type="entry name" value="ADENYLATE CYCLASE, TERMINAL-DIFFERENTIATION SPECIFIC"/>
    <property type="match status" value="1"/>
</dbReference>
<feature type="domain" description="Guanylate cyclase" evidence="2">
    <location>
        <begin position="468"/>
        <end position="549"/>
    </location>
</feature>
<name>A0A382BVQ9_9ZZZZ</name>
<evidence type="ECO:0000313" key="3">
    <source>
        <dbReference type="EMBL" id="SVB17875.1"/>
    </source>
</evidence>
<feature type="transmembrane region" description="Helical" evidence="1">
    <location>
        <begin position="329"/>
        <end position="351"/>
    </location>
</feature>
<dbReference type="InterPro" id="IPR001054">
    <property type="entry name" value="A/G_cyclase"/>
</dbReference>
<evidence type="ECO:0000259" key="2">
    <source>
        <dbReference type="PROSITE" id="PS50125"/>
    </source>
</evidence>
<dbReference type="AlphaFoldDB" id="A0A382BVQ9"/>
<evidence type="ECO:0000256" key="1">
    <source>
        <dbReference type="SAM" id="Phobius"/>
    </source>
</evidence>
<feature type="transmembrane region" description="Helical" evidence="1">
    <location>
        <begin position="392"/>
        <end position="416"/>
    </location>
</feature>
<dbReference type="EMBL" id="UINC01031587">
    <property type="protein sequence ID" value="SVB17875.1"/>
    <property type="molecule type" value="Genomic_DNA"/>
</dbReference>
<dbReference type="GO" id="GO:0006171">
    <property type="term" value="P:cAMP biosynthetic process"/>
    <property type="evidence" value="ECO:0007669"/>
    <property type="project" value="TreeGrafter"/>
</dbReference>
<reference evidence="3" key="1">
    <citation type="submission" date="2018-05" db="EMBL/GenBank/DDBJ databases">
        <authorList>
            <person name="Lanie J.A."/>
            <person name="Ng W.-L."/>
            <person name="Kazmierczak K.M."/>
            <person name="Andrzejewski T.M."/>
            <person name="Davidsen T.M."/>
            <person name="Wayne K.J."/>
            <person name="Tettelin H."/>
            <person name="Glass J.I."/>
            <person name="Rusch D."/>
            <person name="Podicherti R."/>
            <person name="Tsui H.-C.T."/>
            <person name="Winkler M.E."/>
        </authorList>
    </citation>
    <scope>NUCLEOTIDE SEQUENCE</scope>
</reference>
<feature type="transmembrane region" description="Helical" evidence="1">
    <location>
        <begin position="249"/>
        <end position="268"/>
    </location>
</feature>
<dbReference type="PROSITE" id="PS50125">
    <property type="entry name" value="GUANYLATE_CYCLASE_2"/>
    <property type="match status" value="1"/>
</dbReference>
<feature type="transmembrane region" description="Helical" evidence="1">
    <location>
        <begin position="363"/>
        <end position="386"/>
    </location>
</feature>
<gene>
    <name evidence="3" type="ORF">METZ01_LOCUS170729</name>
</gene>
<accession>A0A382BVQ9</accession>
<dbReference type="PANTHER" id="PTHR43081">
    <property type="entry name" value="ADENYLATE CYCLASE, TERMINAL-DIFFERENTIATION SPECIFIC-RELATED"/>
    <property type="match status" value="1"/>
</dbReference>
<dbReference type="SUPFAM" id="SSF55073">
    <property type="entry name" value="Nucleotide cyclase"/>
    <property type="match status" value="1"/>
</dbReference>
<proteinExistence type="predicted"/>
<dbReference type="Pfam" id="PF00211">
    <property type="entry name" value="Guanylate_cyc"/>
    <property type="match status" value="1"/>
</dbReference>
<feature type="transmembrane region" description="Helical" evidence="1">
    <location>
        <begin position="220"/>
        <end position="237"/>
    </location>
</feature>
<keyword evidence="1" id="KW-0812">Transmembrane</keyword>